<evidence type="ECO:0000256" key="3">
    <source>
        <dbReference type="ARBA" id="ARBA00022692"/>
    </source>
</evidence>
<protein>
    <recommendedName>
        <fullName evidence="6">Probable membrane transporter protein</fullName>
    </recommendedName>
</protein>
<comment type="similarity">
    <text evidence="2 6">Belongs to the 4-toluene sulfonate uptake permease (TSUP) (TC 2.A.102) family.</text>
</comment>
<comment type="subcellular location">
    <subcellularLocation>
        <location evidence="6">Cell membrane</location>
        <topology evidence="6">Multi-pass membrane protein</topology>
    </subcellularLocation>
    <subcellularLocation>
        <location evidence="1">Membrane</location>
        <topology evidence="1">Multi-pass membrane protein</topology>
    </subcellularLocation>
</comment>
<evidence type="ECO:0000256" key="2">
    <source>
        <dbReference type="ARBA" id="ARBA00009142"/>
    </source>
</evidence>
<feature type="transmembrane region" description="Helical" evidence="6">
    <location>
        <begin position="6"/>
        <end position="34"/>
    </location>
</feature>
<dbReference type="EMBL" id="VIFK01000027">
    <property type="protein sequence ID" value="TQF00025.1"/>
    <property type="molecule type" value="Genomic_DNA"/>
</dbReference>
<dbReference type="Pfam" id="PF01925">
    <property type="entry name" value="TauE"/>
    <property type="match status" value="1"/>
</dbReference>
<proteinExistence type="inferred from homology"/>
<feature type="transmembrane region" description="Helical" evidence="6">
    <location>
        <begin position="109"/>
        <end position="126"/>
    </location>
</feature>
<dbReference type="PANTHER" id="PTHR43483:SF3">
    <property type="entry name" value="MEMBRANE TRANSPORTER PROTEIN HI_0806-RELATED"/>
    <property type="match status" value="1"/>
</dbReference>
<feature type="transmembrane region" description="Helical" evidence="6">
    <location>
        <begin position="146"/>
        <end position="169"/>
    </location>
</feature>
<feature type="transmembrane region" description="Helical" evidence="6">
    <location>
        <begin position="212"/>
        <end position="231"/>
    </location>
</feature>
<gene>
    <name evidence="7" type="ORF">FKY71_05515</name>
</gene>
<dbReference type="InterPro" id="IPR002781">
    <property type="entry name" value="TM_pro_TauE-like"/>
</dbReference>
<dbReference type="GO" id="GO:0005886">
    <property type="term" value="C:plasma membrane"/>
    <property type="evidence" value="ECO:0007669"/>
    <property type="project" value="UniProtKB-SubCell"/>
</dbReference>
<organism evidence="7 8">
    <name type="scientific">Spiribacter salinus</name>
    <dbReference type="NCBI Taxonomy" id="1335746"/>
    <lineage>
        <taxon>Bacteria</taxon>
        <taxon>Pseudomonadati</taxon>
        <taxon>Pseudomonadota</taxon>
        <taxon>Gammaproteobacteria</taxon>
        <taxon>Chromatiales</taxon>
        <taxon>Ectothiorhodospiraceae</taxon>
        <taxon>Spiribacter</taxon>
    </lineage>
</organism>
<dbReference type="AlphaFoldDB" id="A0A540VTD2"/>
<keyword evidence="3 6" id="KW-0812">Transmembrane</keyword>
<reference evidence="7 8" key="1">
    <citation type="submission" date="2019-06" db="EMBL/GenBank/DDBJ databases">
        <title>Metagenome assembled Genome of Spiribacter salinus SL48-SHIP from the microbial mat of Salt Lake 48 (Novosibirsk region, Russia).</title>
        <authorList>
            <person name="Shipova A."/>
            <person name="Rozanov A.S."/>
            <person name="Bryanskaya A.V."/>
            <person name="Peltek S.E."/>
        </authorList>
    </citation>
    <scope>NUCLEOTIDE SEQUENCE [LARGE SCALE GENOMIC DNA]</scope>
    <source>
        <strain evidence="7">SL48-SHIP-2</strain>
    </source>
</reference>
<evidence type="ECO:0000256" key="1">
    <source>
        <dbReference type="ARBA" id="ARBA00004141"/>
    </source>
</evidence>
<evidence type="ECO:0000256" key="6">
    <source>
        <dbReference type="RuleBase" id="RU363041"/>
    </source>
</evidence>
<evidence type="ECO:0000313" key="7">
    <source>
        <dbReference type="EMBL" id="TQF00025.1"/>
    </source>
</evidence>
<keyword evidence="5 6" id="KW-0472">Membrane</keyword>
<feature type="transmembrane region" description="Helical" evidence="6">
    <location>
        <begin position="80"/>
        <end position="102"/>
    </location>
</feature>
<dbReference type="PANTHER" id="PTHR43483">
    <property type="entry name" value="MEMBRANE TRANSPORTER PROTEIN HI_0806-RELATED"/>
    <property type="match status" value="1"/>
</dbReference>
<comment type="caution">
    <text evidence="7">The sequence shown here is derived from an EMBL/GenBank/DDBJ whole genome shotgun (WGS) entry which is preliminary data.</text>
</comment>
<evidence type="ECO:0000256" key="5">
    <source>
        <dbReference type="ARBA" id="ARBA00023136"/>
    </source>
</evidence>
<feature type="transmembrane region" description="Helical" evidence="6">
    <location>
        <begin position="181"/>
        <end position="200"/>
    </location>
</feature>
<name>A0A540VTD2_9GAMM</name>
<keyword evidence="4 6" id="KW-1133">Transmembrane helix</keyword>
<dbReference type="STRING" id="1260251.SPISAL_00595"/>
<sequence>MFDLLIYLVAGVAVGLGSGLFGIGGGLIVVPVLLPVFAAQGLGTDVAMHVAVASSLATIVVTTASSARAHWKLGNIVGRALPWLISGLVVGSFAGAQIAAAVPGRALQIIFGAFVILLAVRMALVGQVPPGRVMPPPPVVTGVGGVIGTIAGMVGIGGGALIVPFLAWTGVEMRKAVGTSAASNVCVAIAGTLGFIVAGVGEAGLPDWSTGYIYWPAVGGITLASVFTAPLGAKLASRLPAQVLRRAFAAFLVVVGLKMLVG</sequence>
<keyword evidence="6" id="KW-1003">Cell membrane</keyword>
<feature type="transmembrane region" description="Helical" evidence="6">
    <location>
        <begin position="46"/>
        <end position="68"/>
    </location>
</feature>
<evidence type="ECO:0000313" key="8">
    <source>
        <dbReference type="Proteomes" id="UP000315400"/>
    </source>
</evidence>
<dbReference type="Proteomes" id="UP000315400">
    <property type="component" value="Unassembled WGS sequence"/>
</dbReference>
<accession>A0A540VTD2</accession>
<evidence type="ECO:0000256" key="4">
    <source>
        <dbReference type="ARBA" id="ARBA00022989"/>
    </source>
</evidence>